<dbReference type="InterPro" id="IPR032376">
    <property type="entry name" value="DOCK_N"/>
</dbReference>
<dbReference type="Gene3D" id="2.30.30.40">
    <property type="entry name" value="SH3 Domains"/>
    <property type="match status" value="1"/>
</dbReference>
<dbReference type="InterPro" id="IPR042455">
    <property type="entry name" value="DOCK_N_sub1"/>
</dbReference>
<evidence type="ECO:0000256" key="1">
    <source>
        <dbReference type="ARBA" id="ARBA00022443"/>
    </source>
</evidence>
<keyword evidence="5" id="KW-1185">Reference proteome</keyword>
<proteinExistence type="predicted"/>
<evidence type="ECO:0000313" key="5">
    <source>
        <dbReference type="Proteomes" id="UP001558652"/>
    </source>
</evidence>
<dbReference type="CDD" id="cd11872">
    <property type="entry name" value="SH3_DOCK_AB"/>
    <property type="match status" value="1"/>
</dbReference>
<evidence type="ECO:0000256" key="2">
    <source>
        <dbReference type="PROSITE-ProRule" id="PRU00192"/>
    </source>
</evidence>
<feature type="domain" description="SH3" evidence="3">
    <location>
        <begin position="1"/>
        <end position="56"/>
    </location>
</feature>
<evidence type="ECO:0000313" key="4">
    <source>
        <dbReference type="EMBL" id="KAL1116521.1"/>
    </source>
</evidence>
<dbReference type="Proteomes" id="UP001558652">
    <property type="component" value="Unassembled WGS sequence"/>
</dbReference>
<dbReference type="InterPro" id="IPR036028">
    <property type="entry name" value="SH3-like_dom_sf"/>
</dbReference>
<dbReference type="PANTHER" id="PTHR45653">
    <property type="entry name" value="DEDICATOR OF CYTOKINESIS"/>
    <property type="match status" value="1"/>
</dbReference>
<protein>
    <recommendedName>
        <fullName evidence="3">SH3 domain-containing protein</fullName>
    </recommendedName>
</protein>
<feature type="non-terminal residue" evidence="4">
    <location>
        <position position="1"/>
    </location>
</feature>
<dbReference type="InterPro" id="IPR001452">
    <property type="entry name" value="SH3_domain"/>
</dbReference>
<keyword evidence="1 2" id="KW-0728">SH3 domain</keyword>
<sequence>AAIYNWNGEIRFGLPLEIGDTVQIVEECSGWYRGFITKNRSIKGIFPTTYIHIKPCKFENEGFFSFSLSEIVTPAEDPVIREVTLVLREWNSIWKNLYVGRETYKFTTLRKVMTELVDWRRQLITGTLTQDQTRELKLKITAKIDWGHR</sequence>
<gene>
    <name evidence="4" type="ORF">AAG570_004993</name>
</gene>
<reference evidence="4 5" key="1">
    <citation type="submission" date="2024-07" db="EMBL/GenBank/DDBJ databases">
        <title>Chromosome-level genome assembly of the water stick insect Ranatra chinensis (Heteroptera: Nepidae).</title>
        <authorList>
            <person name="Liu X."/>
        </authorList>
    </citation>
    <scope>NUCLEOTIDE SEQUENCE [LARGE SCALE GENOMIC DNA]</scope>
    <source>
        <strain evidence="4">Cailab_2021Rc</strain>
        <tissue evidence="4">Muscle</tissue>
    </source>
</reference>
<dbReference type="AlphaFoldDB" id="A0ABD0XZ64"/>
<accession>A0ABD0XZ64</accession>
<dbReference type="InterPro" id="IPR026791">
    <property type="entry name" value="DOCK"/>
</dbReference>
<dbReference type="PANTHER" id="PTHR45653:SF12">
    <property type="entry name" value="SPONGE, ISOFORM E"/>
    <property type="match status" value="1"/>
</dbReference>
<comment type="caution">
    <text evidence="4">The sequence shown here is derived from an EMBL/GenBank/DDBJ whole genome shotgun (WGS) entry which is preliminary data.</text>
</comment>
<organism evidence="4 5">
    <name type="scientific">Ranatra chinensis</name>
    <dbReference type="NCBI Taxonomy" id="642074"/>
    <lineage>
        <taxon>Eukaryota</taxon>
        <taxon>Metazoa</taxon>
        <taxon>Ecdysozoa</taxon>
        <taxon>Arthropoda</taxon>
        <taxon>Hexapoda</taxon>
        <taxon>Insecta</taxon>
        <taxon>Pterygota</taxon>
        <taxon>Neoptera</taxon>
        <taxon>Paraneoptera</taxon>
        <taxon>Hemiptera</taxon>
        <taxon>Heteroptera</taxon>
        <taxon>Panheteroptera</taxon>
        <taxon>Nepomorpha</taxon>
        <taxon>Nepidae</taxon>
        <taxon>Ranatrinae</taxon>
        <taxon>Ranatra</taxon>
    </lineage>
</organism>
<evidence type="ECO:0000259" key="3">
    <source>
        <dbReference type="PROSITE" id="PS50002"/>
    </source>
</evidence>
<dbReference type="SUPFAM" id="SSF50044">
    <property type="entry name" value="SH3-domain"/>
    <property type="match status" value="1"/>
</dbReference>
<dbReference type="Gene3D" id="1.20.1270.350">
    <property type="entry name" value="Dedicator of cytokinesis N-terminal subdomain"/>
    <property type="match status" value="1"/>
</dbReference>
<dbReference type="EMBL" id="JBFDAA010000017">
    <property type="protein sequence ID" value="KAL1116521.1"/>
    <property type="molecule type" value="Genomic_DNA"/>
</dbReference>
<dbReference type="Pfam" id="PF16172">
    <property type="entry name" value="DOCK_N"/>
    <property type="match status" value="1"/>
</dbReference>
<dbReference type="PROSITE" id="PS50002">
    <property type="entry name" value="SH3"/>
    <property type="match status" value="1"/>
</dbReference>
<name>A0ABD0XZ64_9HEMI</name>